<dbReference type="GO" id="GO:0008270">
    <property type="term" value="F:zinc ion binding"/>
    <property type="evidence" value="ECO:0007669"/>
    <property type="project" value="InterPro"/>
</dbReference>
<evidence type="ECO:0000256" key="3">
    <source>
        <dbReference type="ARBA" id="ARBA00023015"/>
    </source>
</evidence>
<dbReference type="Proteomes" id="UP000236305">
    <property type="component" value="Unassembled WGS sequence"/>
</dbReference>
<dbReference type="InterPro" id="IPR052360">
    <property type="entry name" value="Transcr_Regulatory_Proteins"/>
</dbReference>
<evidence type="ECO:0000256" key="2">
    <source>
        <dbReference type="ARBA" id="ARBA00022833"/>
    </source>
</evidence>
<dbReference type="PANTHER" id="PTHR36206">
    <property type="entry name" value="ASPERCRYPTIN BIOSYNTHESIS CLUSTER-SPECIFIC TRANSCRIPTION REGULATOR ATNN-RELATED"/>
    <property type="match status" value="1"/>
</dbReference>
<evidence type="ECO:0000259" key="8">
    <source>
        <dbReference type="PROSITE" id="PS50048"/>
    </source>
</evidence>
<dbReference type="EMBL" id="MPSH01000010">
    <property type="protein sequence ID" value="PNH32970.1"/>
    <property type="molecule type" value="Genomic_DNA"/>
</dbReference>
<dbReference type="Proteomes" id="UP000288725">
    <property type="component" value="Chromosome 7"/>
</dbReference>
<dbReference type="Gene3D" id="4.10.240.10">
    <property type="entry name" value="Zn(2)-C6 fungal-type DNA-binding domain"/>
    <property type="match status" value="1"/>
</dbReference>
<evidence type="ECO:0000256" key="5">
    <source>
        <dbReference type="ARBA" id="ARBA00023163"/>
    </source>
</evidence>
<dbReference type="SMART" id="SM00066">
    <property type="entry name" value="GAL4"/>
    <property type="match status" value="1"/>
</dbReference>
<name>A0A2J8ETL7_VERDA</name>
<organism evidence="9 11">
    <name type="scientific">Verticillium dahliae</name>
    <name type="common">Verticillium wilt</name>
    <dbReference type="NCBI Taxonomy" id="27337"/>
    <lineage>
        <taxon>Eukaryota</taxon>
        <taxon>Fungi</taxon>
        <taxon>Dikarya</taxon>
        <taxon>Ascomycota</taxon>
        <taxon>Pezizomycotina</taxon>
        <taxon>Sordariomycetes</taxon>
        <taxon>Hypocreomycetidae</taxon>
        <taxon>Glomerellales</taxon>
        <taxon>Plectosphaerellaceae</taxon>
        <taxon>Verticillium</taxon>
    </lineage>
</organism>
<dbReference type="Pfam" id="PF11951">
    <property type="entry name" value="Fungal_trans_2"/>
    <property type="match status" value="1"/>
</dbReference>
<protein>
    <recommendedName>
        <fullName evidence="8">Zn(2)-C6 fungal-type domain-containing protein</fullName>
    </recommendedName>
</protein>
<evidence type="ECO:0000256" key="6">
    <source>
        <dbReference type="ARBA" id="ARBA00023242"/>
    </source>
</evidence>
<dbReference type="GO" id="GO:0003677">
    <property type="term" value="F:DNA binding"/>
    <property type="evidence" value="ECO:0007669"/>
    <property type="project" value="UniProtKB-KW"/>
</dbReference>
<feature type="region of interest" description="Disordered" evidence="7">
    <location>
        <begin position="1"/>
        <end position="45"/>
    </location>
</feature>
<dbReference type="GO" id="GO:0000981">
    <property type="term" value="F:DNA-binding transcription factor activity, RNA polymerase II-specific"/>
    <property type="evidence" value="ECO:0007669"/>
    <property type="project" value="InterPro"/>
</dbReference>
<keyword evidence="1" id="KW-0479">Metal-binding</keyword>
<proteinExistence type="predicted"/>
<dbReference type="AlphaFoldDB" id="A0A2J8ETL7"/>
<sequence>MESLPRRPKAGPGNDSDSSSPTVSPSNHSSQDAVSVTERQRLSRTSTAKVRTGCVTCKKRHVKCDETKPYCMNCLKSRGYCEGYVIKPRKKRSRPETAAPMPESAVSKPVDQVMQLSPRRLLEPNVNTMDFETDLNALYFDEFVSLMRVSIGGGTAAGAKLWRITMPQLARTNDTLRHAGIAIGALAMSHQIEPMSPTQALTTLSPHYQHAVASYCRALRLQGQASPGTILQDTLFLSVLFICFEIIRGDRQSALQHINHGLAVLFATVSGDYGDMSHLAPNPKAFLADLVDTFANLAHQARSVLDGRIGSGPSLPALNKGLEENGQTFEAFTLLLLHLPKSTAEIETCPAEFRNVAEAEEYWVATQRHGALKAPETMQIVYDSGLLQSEDDDEVDRIIVDLLAHPHLDRVCAEVFRITTIWDDAFQPLYRRLMLAGTADRDSYLRALHLRLMFLIVHFMSKLPLLGDHRTAEALTPVCREMNSLLETSLRTLHLGFTTPAHRVSLDGGITWQLSIVALYCRDPLVREDAIRIMERYPRREGLWDTRIFVAVAQRNRMIEKMNAEHGTPQQQWLRLWRREFLLEDAGNRILMRHMAWDEARGGWELIEEAGEIDPATAEAVWTRQPMTGKKRFMLSNLIPIPGRN</sequence>
<dbReference type="CDD" id="cd00067">
    <property type="entry name" value="GAL4"/>
    <property type="match status" value="1"/>
</dbReference>
<keyword evidence="6" id="KW-0539">Nucleus</keyword>
<evidence type="ECO:0000313" key="9">
    <source>
        <dbReference type="EMBL" id="PNH32970.1"/>
    </source>
</evidence>
<dbReference type="InterPro" id="IPR021858">
    <property type="entry name" value="Fun_TF"/>
</dbReference>
<keyword evidence="2" id="KW-0862">Zinc</keyword>
<evidence type="ECO:0000256" key="4">
    <source>
        <dbReference type="ARBA" id="ARBA00023125"/>
    </source>
</evidence>
<dbReference type="PROSITE" id="PS50048">
    <property type="entry name" value="ZN2_CY6_FUNGAL_2"/>
    <property type="match status" value="1"/>
</dbReference>
<dbReference type="InterPro" id="IPR036864">
    <property type="entry name" value="Zn2-C6_fun-type_DNA-bd_sf"/>
</dbReference>
<dbReference type="EMBL" id="RSDZ01000142">
    <property type="protein sequence ID" value="RXG42290.1"/>
    <property type="molecule type" value="Genomic_DNA"/>
</dbReference>
<reference evidence="10 12" key="2">
    <citation type="submission" date="2018-12" db="EMBL/GenBank/DDBJ databases">
        <title>Genome of Verticillium dahliae isolate Getta Getta.</title>
        <authorList>
            <person name="Gardiner D.M."/>
        </authorList>
    </citation>
    <scope>NUCLEOTIDE SEQUENCE [LARGE SCALE GENOMIC DNA]</scope>
    <source>
        <strain evidence="10 12">Getta Getta</strain>
    </source>
</reference>
<dbReference type="Pfam" id="PF00172">
    <property type="entry name" value="Zn_clus"/>
    <property type="match status" value="1"/>
</dbReference>
<comment type="caution">
    <text evidence="9">The sequence shown here is derived from an EMBL/GenBank/DDBJ whole genome shotgun (WGS) entry which is preliminary data.</text>
</comment>
<evidence type="ECO:0000313" key="11">
    <source>
        <dbReference type="Proteomes" id="UP000236305"/>
    </source>
</evidence>
<keyword evidence="3" id="KW-0805">Transcription regulation</keyword>
<dbReference type="PROSITE" id="PS00463">
    <property type="entry name" value="ZN2_CY6_FUNGAL_1"/>
    <property type="match status" value="1"/>
</dbReference>
<feature type="compositionally biased region" description="Low complexity" evidence="7">
    <location>
        <begin position="14"/>
        <end position="30"/>
    </location>
</feature>
<dbReference type="PANTHER" id="PTHR36206:SF4">
    <property type="entry name" value="HYPOTHETICAL CONSERVED PROTEIN (EUROFUNG)-RELATED"/>
    <property type="match status" value="1"/>
</dbReference>
<feature type="domain" description="Zn(2)-C6 fungal-type" evidence="8">
    <location>
        <begin position="53"/>
        <end position="81"/>
    </location>
</feature>
<dbReference type="InterPro" id="IPR001138">
    <property type="entry name" value="Zn2Cys6_DnaBD"/>
</dbReference>
<evidence type="ECO:0000256" key="7">
    <source>
        <dbReference type="SAM" id="MobiDB-lite"/>
    </source>
</evidence>
<gene>
    <name evidence="9" type="ORF">BJF96_g3684</name>
    <name evidence="10" type="ORF">VDGE_01690</name>
</gene>
<keyword evidence="5" id="KW-0804">Transcription</keyword>
<evidence type="ECO:0000313" key="12">
    <source>
        <dbReference type="Proteomes" id="UP000288725"/>
    </source>
</evidence>
<keyword evidence="4" id="KW-0238">DNA-binding</keyword>
<feature type="region of interest" description="Disordered" evidence="7">
    <location>
        <begin position="89"/>
        <end position="111"/>
    </location>
</feature>
<dbReference type="SUPFAM" id="SSF57701">
    <property type="entry name" value="Zn2/Cys6 DNA-binding domain"/>
    <property type="match status" value="1"/>
</dbReference>
<evidence type="ECO:0000313" key="10">
    <source>
        <dbReference type="EMBL" id="RXG42290.1"/>
    </source>
</evidence>
<accession>A0A2J8ETL7</accession>
<evidence type="ECO:0000256" key="1">
    <source>
        <dbReference type="ARBA" id="ARBA00022723"/>
    </source>
</evidence>
<reference evidence="9 11" key="1">
    <citation type="submission" date="2017-12" db="EMBL/GenBank/DDBJ databases">
        <title>Comparative genomics yields insights into virulence evolution of Verticillium dahliae.</title>
        <authorList>
            <person name="Fan R."/>
            <person name="Armitage A.D."/>
            <person name="Cascant-Lopez E."/>
            <person name="Sobczyk M."/>
            <person name="Cockerton H.M."/>
            <person name="Harrison R.J."/>
        </authorList>
    </citation>
    <scope>NUCLEOTIDE SEQUENCE [LARGE SCALE GENOMIC DNA]</scope>
    <source>
        <strain evidence="9 11">12008</strain>
    </source>
</reference>